<reference evidence="1" key="1">
    <citation type="submission" date="2021-06" db="EMBL/GenBank/DDBJ databases">
        <authorList>
            <person name="Kallberg Y."/>
            <person name="Tangrot J."/>
            <person name="Rosling A."/>
        </authorList>
    </citation>
    <scope>NUCLEOTIDE SEQUENCE</scope>
    <source>
        <strain evidence="1">MA461A</strain>
    </source>
</reference>
<dbReference type="EMBL" id="CAJVQC010007241">
    <property type="protein sequence ID" value="CAG8576713.1"/>
    <property type="molecule type" value="Genomic_DNA"/>
</dbReference>
<keyword evidence="2" id="KW-1185">Reference proteome</keyword>
<proteinExistence type="predicted"/>
<organism evidence="1 2">
    <name type="scientific">Racocetra persica</name>
    <dbReference type="NCBI Taxonomy" id="160502"/>
    <lineage>
        <taxon>Eukaryota</taxon>
        <taxon>Fungi</taxon>
        <taxon>Fungi incertae sedis</taxon>
        <taxon>Mucoromycota</taxon>
        <taxon>Glomeromycotina</taxon>
        <taxon>Glomeromycetes</taxon>
        <taxon>Diversisporales</taxon>
        <taxon>Gigasporaceae</taxon>
        <taxon>Racocetra</taxon>
    </lineage>
</organism>
<comment type="caution">
    <text evidence="1">The sequence shown here is derived from an EMBL/GenBank/DDBJ whole genome shotgun (WGS) entry which is preliminary data.</text>
</comment>
<sequence length="351" mass="39568">MALFIKFHQLHKYTNEIIDLDNKTLSDQLEQFLVAVRKSNGQEYKASSLYTGFCVIARGISEVFEEVQVVNILDKHQFKSLHRTLDGRMKAIVEKGNKNCKQSDPLDTEEIKFILDSPATATDTPKGLLRRVWIWLSLLCCLRGGDAKRLKASWPKELDNGGMRLELPNEKNHAGEIKDPYSEAGISFIPPDTVGNKYTPVADIKKYLSKRPNDVEDDYFLLQLIHQKKFIEVNGIHSLVESGVTLDEKMIFSRHKTIAGVSAYQYQSIKRKLDNVSQLIPVEEADAYSVLKDSTSTYNNQPGFSKASDLISSTSDLLSTELNKKAKISNKKESNNQQSSIPKISSKIVII</sequence>
<dbReference type="Proteomes" id="UP000789920">
    <property type="component" value="Unassembled WGS sequence"/>
</dbReference>
<gene>
    <name evidence="1" type="ORF">RPERSI_LOCUS4970</name>
</gene>
<evidence type="ECO:0000313" key="2">
    <source>
        <dbReference type="Proteomes" id="UP000789920"/>
    </source>
</evidence>
<evidence type="ECO:0000313" key="1">
    <source>
        <dbReference type="EMBL" id="CAG8576713.1"/>
    </source>
</evidence>
<accession>A0ACA9M8F1</accession>
<protein>
    <submittedName>
        <fullName evidence="1">972_t:CDS:1</fullName>
    </submittedName>
</protein>
<name>A0ACA9M8F1_9GLOM</name>